<organism evidence="1 2">
    <name type="scientific">Acidiferrobacter thiooxydans</name>
    <dbReference type="NCBI Taxonomy" id="163359"/>
    <lineage>
        <taxon>Bacteria</taxon>
        <taxon>Pseudomonadati</taxon>
        <taxon>Pseudomonadota</taxon>
        <taxon>Gammaproteobacteria</taxon>
        <taxon>Acidiferrobacterales</taxon>
        <taxon>Acidiferrobacteraceae</taxon>
        <taxon>Acidiferrobacter</taxon>
    </lineage>
</organism>
<dbReference type="OrthoDB" id="8564622at2"/>
<protein>
    <submittedName>
        <fullName evidence="1">Uncharacterized protein</fullName>
    </submittedName>
</protein>
<proteinExistence type="predicted"/>
<gene>
    <name evidence="1" type="ORF">C4900_09315</name>
</gene>
<dbReference type="STRING" id="163359.A9R16_12510"/>
<comment type="caution">
    <text evidence="1">The sequence shown here is derived from an EMBL/GenBank/DDBJ whole genome shotgun (WGS) entry which is preliminary data.</text>
</comment>
<dbReference type="RefSeq" id="WP_065970619.1">
    <property type="nucleotide sequence ID" value="NZ_CP080624.1"/>
</dbReference>
<dbReference type="AlphaFoldDB" id="A0A1C2G1E9"/>
<evidence type="ECO:0000313" key="1">
    <source>
        <dbReference type="EMBL" id="RCN56066.1"/>
    </source>
</evidence>
<name>A0A1C2G1E9_9GAMM</name>
<reference evidence="1 2" key="1">
    <citation type="submission" date="2018-02" db="EMBL/GenBank/DDBJ databases">
        <title>Insights into the biology of acidophilic members of the Acidiferrobacteraceae family derived from comparative genomic analyses.</title>
        <authorList>
            <person name="Issotta F."/>
            <person name="Thyssen C."/>
            <person name="Mena C."/>
            <person name="Moya A."/>
            <person name="Bellenberg S."/>
            <person name="Sproer C."/>
            <person name="Covarrubias P.C."/>
            <person name="Sand W."/>
            <person name="Quatrini R."/>
            <person name="Vera M."/>
        </authorList>
    </citation>
    <scope>NUCLEOTIDE SEQUENCE [LARGE SCALE GENOMIC DNA]</scope>
    <source>
        <strain evidence="2">m-1</strain>
    </source>
</reference>
<sequence length="101" mass="11249">MHTPVNQEEFLDLLDQAIFETRDMLSVIESEGEDGELGEHAGVFEVLERMLVELHAEICAGHHTFGGSALAYTELLARFRSRIPFADVLEMLNTVQKGGFA</sequence>
<keyword evidence="2" id="KW-1185">Reference proteome</keyword>
<dbReference type="EMBL" id="PSYR01000002">
    <property type="protein sequence ID" value="RCN56066.1"/>
    <property type="molecule type" value="Genomic_DNA"/>
</dbReference>
<accession>A0A1C2G1E9</accession>
<evidence type="ECO:0000313" key="2">
    <source>
        <dbReference type="Proteomes" id="UP000253250"/>
    </source>
</evidence>
<dbReference type="Proteomes" id="UP000253250">
    <property type="component" value="Unassembled WGS sequence"/>
</dbReference>